<dbReference type="EMBL" id="AZIM01007476">
    <property type="protein sequence ID" value="ETE57942.1"/>
    <property type="molecule type" value="Genomic_DNA"/>
</dbReference>
<dbReference type="AlphaFoldDB" id="V8N8P4"/>
<reference evidence="2 3" key="1">
    <citation type="journal article" date="2013" name="Proc. Natl. Acad. Sci. U.S.A.">
        <title>The king cobra genome reveals dynamic gene evolution and adaptation in the snake venom system.</title>
        <authorList>
            <person name="Vonk F.J."/>
            <person name="Casewell N.R."/>
            <person name="Henkel C.V."/>
            <person name="Heimberg A.M."/>
            <person name="Jansen H.J."/>
            <person name="McCleary R.J."/>
            <person name="Kerkkamp H.M."/>
            <person name="Vos R.A."/>
            <person name="Guerreiro I."/>
            <person name="Calvete J.J."/>
            <person name="Wuster W."/>
            <person name="Woods A.E."/>
            <person name="Logan J.M."/>
            <person name="Harrison R.A."/>
            <person name="Castoe T.A."/>
            <person name="de Koning A.P."/>
            <person name="Pollock D.D."/>
            <person name="Yandell M."/>
            <person name="Calderon D."/>
            <person name="Renjifo C."/>
            <person name="Currier R.B."/>
            <person name="Salgado D."/>
            <person name="Pla D."/>
            <person name="Sanz L."/>
            <person name="Hyder A.S."/>
            <person name="Ribeiro J.M."/>
            <person name="Arntzen J.W."/>
            <person name="van den Thillart G.E."/>
            <person name="Boetzer M."/>
            <person name="Pirovano W."/>
            <person name="Dirks R.P."/>
            <person name="Spaink H.P."/>
            <person name="Duboule D."/>
            <person name="McGlinn E."/>
            <person name="Kini R.M."/>
            <person name="Richardson M.K."/>
        </authorList>
    </citation>
    <scope>NUCLEOTIDE SEQUENCE</scope>
    <source>
        <tissue evidence="2">Blood</tissue>
    </source>
</reference>
<evidence type="ECO:0000313" key="3">
    <source>
        <dbReference type="Proteomes" id="UP000018936"/>
    </source>
</evidence>
<feature type="compositionally biased region" description="Polar residues" evidence="1">
    <location>
        <begin position="238"/>
        <end position="269"/>
    </location>
</feature>
<feature type="non-terminal residue" evidence="2">
    <location>
        <position position="1"/>
    </location>
</feature>
<evidence type="ECO:0000313" key="2">
    <source>
        <dbReference type="EMBL" id="ETE57942.1"/>
    </source>
</evidence>
<evidence type="ECO:0000256" key="1">
    <source>
        <dbReference type="SAM" id="MobiDB-lite"/>
    </source>
</evidence>
<gene>
    <name evidence="2" type="primary">PEX1</name>
    <name evidence="2" type="ORF">L345_16338</name>
</gene>
<comment type="caution">
    <text evidence="2">The sequence shown here is derived from an EMBL/GenBank/DDBJ whole genome shotgun (WGS) entry which is preliminary data.</text>
</comment>
<sequence length="297" mass="32828">MEARPRLPAMFIATPKDQKLSMWTREKPSPQVCHTVATLPGQHLPFSTSLCGIRHLMTELGHTISASDCGICGEEEDLGSWCSLSLLILQRLLVLAQEALQVLDKQLMDPLGTQDVKRWTTPVWSSSSFEIPYHLSWGNRNRATSHGQLTTASSPQSTPHSQLPMVNSPQPIHHSQLTIANSPQPIHHGQLPTVNFPWPTHHSQFTSQLTMANSPQPIHHGQLPTVNSPWPIHHGQLPTDNSPRSTPHGQLTRANSPWSAPQGQLTMANSPRPILHGQFTMVNSHGQLITGQHTTPR</sequence>
<organism evidence="2 3">
    <name type="scientific">Ophiophagus hannah</name>
    <name type="common">King cobra</name>
    <name type="synonym">Naja hannah</name>
    <dbReference type="NCBI Taxonomy" id="8665"/>
    <lineage>
        <taxon>Eukaryota</taxon>
        <taxon>Metazoa</taxon>
        <taxon>Chordata</taxon>
        <taxon>Craniata</taxon>
        <taxon>Vertebrata</taxon>
        <taxon>Euteleostomi</taxon>
        <taxon>Lepidosauria</taxon>
        <taxon>Squamata</taxon>
        <taxon>Bifurcata</taxon>
        <taxon>Unidentata</taxon>
        <taxon>Episquamata</taxon>
        <taxon>Toxicofera</taxon>
        <taxon>Serpentes</taxon>
        <taxon>Colubroidea</taxon>
        <taxon>Elapidae</taxon>
        <taxon>Elapinae</taxon>
        <taxon>Ophiophagus</taxon>
    </lineage>
</organism>
<accession>V8N8P4</accession>
<feature type="region of interest" description="Disordered" evidence="1">
    <location>
        <begin position="236"/>
        <end position="271"/>
    </location>
</feature>
<keyword evidence="3" id="KW-1185">Reference proteome</keyword>
<name>V8N8P4_OPHHA</name>
<protein>
    <submittedName>
        <fullName evidence="2">Pollen-specific leucine-rich repeat extensin-like protein 1</fullName>
    </submittedName>
</protein>
<proteinExistence type="predicted"/>
<feature type="region of interest" description="Disordered" evidence="1">
    <location>
        <begin position="144"/>
        <end position="168"/>
    </location>
</feature>
<dbReference type="Proteomes" id="UP000018936">
    <property type="component" value="Unassembled WGS sequence"/>
</dbReference>